<evidence type="ECO:0000256" key="1">
    <source>
        <dbReference type="SAM" id="MobiDB-lite"/>
    </source>
</evidence>
<proteinExistence type="predicted"/>
<dbReference type="AlphaFoldDB" id="A0A830FVM8"/>
<accession>A0A830FVM8</accession>
<evidence type="ECO:0000313" key="3">
    <source>
        <dbReference type="Proteomes" id="UP000656367"/>
    </source>
</evidence>
<organism evidence="2 3">
    <name type="scientific">Haloarcula argentinensis</name>
    <dbReference type="NCBI Taxonomy" id="43776"/>
    <lineage>
        <taxon>Archaea</taxon>
        <taxon>Methanobacteriati</taxon>
        <taxon>Methanobacteriota</taxon>
        <taxon>Stenosarchaea group</taxon>
        <taxon>Halobacteria</taxon>
        <taxon>Halobacteriales</taxon>
        <taxon>Haloarculaceae</taxon>
        <taxon>Haloarcula</taxon>
    </lineage>
</organism>
<protein>
    <submittedName>
        <fullName evidence="2">Uncharacterized protein</fullName>
    </submittedName>
</protein>
<reference evidence="2" key="2">
    <citation type="submission" date="2020-09" db="EMBL/GenBank/DDBJ databases">
        <authorList>
            <person name="Sun Q."/>
            <person name="Ohkuma M."/>
        </authorList>
    </citation>
    <scope>NUCLEOTIDE SEQUENCE</scope>
    <source>
        <strain evidence="2">JCM 15759</strain>
    </source>
</reference>
<dbReference type="Proteomes" id="UP000656367">
    <property type="component" value="Unassembled WGS sequence"/>
</dbReference>
<evidence type="ECO:0000313" key="2">
    <source>
        <dbReference type="EMBL" id="GGM40122.1"/>
    </source>
</evidence>
<reference evidence="2" key="1">
    <citation type="journal article" date="2014" name="Int. J. Syst. Evol. Microbiol.">
        <title>Complete genome sequence of Corynebacterium casei LMG S-19264T (=DSM 44701T), isolated from a smear-ripened cheese.</title>
        <authorList>
            <consortium name="US DOE Joint Genome Institute (JGI-PGF)"/>
            <person name="Walter F."/>
            <person name="Albersmeier A."/>
            <person name="Kalinowski J."/>
            <person name="Ruckert C."/>
        </authorList>
    </citation>
    <scope>NUCLEOTIDE SEQUENCE</scope>
    <source>
        <strain evidence="2">JCM 15759</strain>
    </source>
</reference>
<name>A0A830FVM8_HALAR</name>
<comment type="caution">
    <text evidence="2">The sequence shown here is derived from an EMBL/GenBank/DDBJ whole genome shotgun (WGS) entry which is preliminary data.</text>
</comment>
<gene>
    <name evidence="2" type="ORF">GCM10009006_21550</name>
</gene>
<sequence>MDYHCTLLVLAGAKHLDPEAGLEDDGGGDEKAHKSEHDYGGALHTPCEG</sequence>
<feature type="region of interest" description="Disordered" evidence="1">
    <location>
        <begin position="16"/>
        <end position="49"/>
    </location>
</feature>
<dbReference type="EMBL" id="BMON01000002">
    <property type="protein sequence ID" value="GGM40122.1"/>
    <property type="molecule type" value="Genomic_DNA"/>
</dbReference>
<feature type="compositionally biased region" description="Basic and acidic residues" evidence="1">
    <location>
        <begin position="28"/>
        <end position="39"/>
    </location>
</feature>